<dbReference type="EMBL" id="UHDZ01000001">
    <property type="protein sequence ID" value="SUM71206.1"/>
    <property type="molecule type" value="Genomic_DNA"/>
</dbReference>
<dbReference type="InterPro" id="IPR010021">
    <property type="entry name" value="PGPP1/Gep4"/>
</dbReference>
<evidence type="ECO:0000313" key="2">
    <source>
        <dbReference type="Proteomes" id="UP000255425"/>
    </source>
</evidence>
<dbReference type="Proteomes" id="UP000255425">
    <property type="component" value="Unassembled WGS sequence"/>
</dbReference>
<dbReference type="InterPro" id="IPR023214">
    <property type="entry name" value="HAD_sf"/>
</dbReference>
<accession>A0A380H2U2</accession>
<reference evidence="1 2" key="1">
    <citation type="submission" date="2018-06" db="EMBL/GenBank/DDBJ databases">
        <authorList>
            <consortium name="Pathogen Informatics"/>
            <person name="Doyle S."/>
        </authorList>
    </citation>
    <scope>NUCLEOTIDE SEQUENCE [LARGE SCALE GENOMIC DNA]</scope>
    <source>
        <strain evidence="1 2">NCTC11807</strain>
    </source>
</reference>
<dbReference type="InterPro" id="IPR006549">
    <property type="entry name" value="HAD-SF_hydro_IIIA"/>
</dbReference>
<gene>
    <name evidence="1" type="ORF">NCTC11807_01427</name>
</gene>
<keyword evidence="1" id="KW-0378">Hydrolase</keyword>
<dbReference type="Gene3D" id="3.40.50.1000">
    <property type="entry name" value="HAD superfamily/HAD-like"/>
    <property type="match status" value="1"/>
</dbReference>
<dbReference type="GeneID" id="63936545"/>
<dbReference type="InterPro" id="IPR036412">
    <property type="entry name" value="HAD-like_sf"/>
</dbReference>
<dbReference type="SUPFAM" id="SSF56784">
    <property type="entry name" value="HAD-like"/>
    <property type="match status" value="1"/>
</dbReference>
<sequence length="175" mass="20159">MGIVKNLFMPNAYVKSVFEIDIKKLAETGVKGIITDLDNTLVGWDVKEPTKRIKEWFAEARQLGITITIVSNNNEERVSNFSSNLNVDYIFKARKPMGRAFKKAITHMNIKASETVVIGDQMLTDVFGGNRNDLYTIMVVPVKRTDGFITKFNRLIEKRLLNHFRKKGYIKWEEN</sequence>
<dbReference type="CDD" id="cd16416">
    <property type="entry name" value="HAD_BsYqeG-like"/>
    <property type="match status" value="1"/>
</dbReference>
<name>A0A380H2U2_9STAP</name>
<dbReference type="Pfam" id="PF00702">
    <property type="entry name" value="Hydrolase"/>
    <property type="match status" value="1"/>
</dbReference>
<protein>
    <submittedName>
        <fullName evidence="1">HAD superfamily hydrolase</fullName>
    </submittedName>
</protein>
<dbReference type="RefSeq" id="WP_115313225.1">
    <property type="nucleotide sequence ID" value="NZ_CP066042.1"/>
</dbReference>
<keyword evidence="2" id="KW-1185">Reference proteome</keyword>
<dbReference type="GO" id="GO:0008962">
    <property type="term" value="F:phosphatidylglycerophosphatase activity"/>
    <property type="evidence" value="ECO:0007669"/>
    <property type="project" value="InterPro"/>
</dbReference>
<dbReference type="NCBIfam" id="TIGR01662">
    <property type="entry name" value="HAD-SF-IIIA"/>
    <property type="match status" value="1"/>
</dbReference>
<dbReference type="NCBIfam" id="TIGR01668">
    <property type="entry name" value="YqeG_hyp_ppase"/>
    <property type="match status" value="1"/>
</dbReference>
<proteinExistence type="predicted"/>
<organism evidence="1 2">
    <name type="scientific">Staphylococcus saccharolyticus</name>
    <dbReference type="NCBI Taxonomy" id="33028"/>
    <lineage>
        <taxon>Bacteria</taxon>
        <taxon>Bacillati</taxon>
        <taxon>Bacillota</taxon>
        <taxon>Bacilli</taxon>
        <taxon>Bacillales</taxon>
        <taxon>Staphylococcaceae</taxon>
        <taxon>Staphylococcus</taxon>
    </lineage>
</organism>
<dbReference type="FunFam" id="3.40.50.1000:FF:000067">
    <property type="entry name" value="HAD phosphatase, family IIIA"/>
    <property type="match status" value="1"/>
</dbReference>
<dbReference type="AlphaFoldDB" id="A0A380H2U2"/>
<evidence type="ECO:0000313" key="1">
    <source>
        <dbReference type="EMBL" id="SUM71206.1"/>
    </source>
</evidence>